<comment type="caution">
    <text evidence="1">The sequence shown here is derived from an EMBL/GenBank/DDBJ whole genome shotgun (WGS) entry which is preliminary data.</text>
</comment>
<sequence>MDDQFLRNALEVALWHILTDVGMKEDDSISANPVLRPPDKLRLVVNKSLTIGDFVLCPELEQTVTSMMSAVMRTLAIVKISVKSVTLSGIRRDCHGQHEHTIIF</sequence>
<name>A0A2H0PZH3_9BACT</name>
<dbReference type="AlphaFoldDB" id="A0A2H0PZH3"/>
<accession>A0A2H0PZH3</accession>
<evidence type="ECO:0000313" key="2">
    <source>
        <dbReference type="Proteomes" id="UP000231154"/>
    </source>
</evidence>
<protein>
    <submittedName>
        <fullName evidence="1">Uncharacterized protein</fullName>
    </submittedName>
</protein>
<organism evidence="1 2">
    <name type="scientific">Candidatus Berkelbacteria bacterium CG11_big_fil_rev_8_21_14_0_20_42_15</name>
    <dbReference type="NCBI Taxonomy" id="1974517"/>
    <lineage>
        <taxon>Bacteria</taxon>
        <taxon>Candidatus Berkelbacteria</taxon>
    </lineage>
</organism>
<dbReference type="Proteomes" id="UP000231154">
    <property type="component" value="Unassembled WGS sequence"/>
</dbReference>
<proteinExistence type="predicted"/>
<evidence type="ECO:0000313" key="1">
    <source>
        <dbReference type="EMBL" id="PIR27430.1"/>
    </source>
</evidence>
<dbReference type="EMBL" id="PCXF01000023">
    <property type="protein sequence ID" value="PIR27430.1"/>
    <property type="molecule type" value="Genomic_DNA"/>
</dbReference>
<gene>
    <name evidence="1" type="ORF">COV40_00870</name>
</gene>
<reference evidence="1 2" key="1">
    <citation type="submission" date="2017-09" db="EMBL/GenBank/DDBJ databases">
        <title>Depth-based differentiation of microbial function through sediment-hosted aquifers and enrichment of novel symbionts in the deep terrestrial subsurface.</title>
        <authorList>
            <person name="Probst A.J."/>
            <person name="Ladd B."/>
            <person name="Jarett J.K."/>
            <person name="Geller-Mcgrath D.E."/>
            <person name="Sieber C.M."/>
            <person name="Emerson J.B."/>
            <person name="Anantharaman K."/>
            <person name="Thomas B.C."/>
            <person name="Malmstrom R."/>
            <person name="Stieglmeier M."/>
            <person name="Klingl A."/>
            <person name="Woyke T."/>
            <person name="Ryan C.M."/>
            <person name="Banfield J.F."/>
        </authorList>
    </citation>
    <scope>NUCLEOTIDE SEQUENCE [LARGE SCALE GENOMIC DNA]</scope>
    <source>
        <strain evidence="1">CG11_big_fil_rev_8_21_14_0_20_42_15</strain>
    </source>
</reference>